<keyword evidence="8" id="KW-0732">Signal</keyword>
<dbReference type="GO" id="GO:0043001">
    <property type="term" value="P:Golgi to plasma membrane protein transport"/>
    <property type="evidence" value="ECO:0007669"/>
    <property type="project" value="TreeGrafter"/>
</dbReference>
<dbReference type="PANTHER" id="PTHR23078:SF3">
    <property type="entry name" value="VESICLE-FUSING ATPASE"/>
    <property type="match status" value="1"/>
</dbReference>
<dbReference type="GO" id="GO:0016887">
    <property type="term" value="F:ATP hydrolysis activity"/>
    <property type="evidence" value="ECO:0007669"/>
    <property type="project" value="InterPro"/>
</dbReference>
<dbReference type="InterPro" id="IPR003960">
    <property type="entry name" value="ATPase_AAA_CS"/>
</dbReference>
<accession>A0A9W7BQZ1</accession>
<evidence type="ECO:0000256" key="3">
    <source>
        <dbReference type="ARBA" id="ARBA00022741"/>
    </source>
</evidence>
<comment type="function">
    <text evidence="7">Required for vesicle-mediated transport. Catalyzes the fusion of transport vesicles within the Golgi cisternae. Is also required for transport from the endoplasmic reticulum to the Golgi stack. Seems to function as a fusion protein required for the delivery of cargo proteins to all compartments of the Golgi stack independent of vesicle origin.</text>
</comment>
<dbReference type="PROSITE" id="PS00674">
    <property type="entry name" value="AAA"/>
    <property type="match status" value="1"/>
</dbReference>
<evidence type="ECO:0000256" key="6">
    <source>
        <dbReference type="RuleBase" id="RU003651"/>
    </source>
</evidence>
<comment type="similarity">
    <text evidence="1 6">Belongs to the AAA ATPase family.</text>
</comment>
<dbReference type="AlphaFoldDB" id="A0A9W7BQZ1"/>
<evidence type="ECO:0000313" key="11">
    <source>
        <dbReference type="Proteomes" id="UP001165085"/>
    </source>
</evidence>
<dbReference type="Proteomes" id="UP001165085">
    <property type="component" value="Unassembled WGS sequence"/>
</dbReference>
<feature type="chain" id="PRO_5040929878" description="Vesicle-fusing ATPase" evidence="8">
    <location>
        <begin position="22"/>
        <end position="464"/>
    </location>
</feature>
<dbReference type="GO" id="GO:0005524">
    <property type="term" value="F:ATP binding"/>
    <property type="evidence" value="ECO:0007669"/>
    <property type="project" value="UniProtKB-UniRule"/>
</dbReference>
<dbReference type="EMBL" id="BRXY01000381">
    <property type="protein sequence ID" value="GMH91058.1"/>
    <property type="molecule type" value="Genomic_DNA"/>
</dbReference>
<evidence type="ECO:0000256" key="2">
    <source>
        <dbReference type="ARBA" id="ARBA00022448"/>
    </source>
</evidence>
<dbReference type="EC" id="3.6.4.6" evidence="7"/>
<keyword evidence="4 6" id="KW-0067">ATP-binding</keyword>
<evidence type="ECO:0000256" key="1">
    <source>
        <dbReference type="ARBA" id="ARBA00006914"/>
    </source>
</evidence>
<dbReference type="InterPro" id="IPR003959">
    <property type="entry name" value="ATPase_AAA_core"/>
</dbReference>
<dbReference type="InterPro" id="IPR039812">
    <property type="entry name" value="Vesicle-fus_ATPase"/>
</dbReference>
<keyword evidence="7" id="KW-0479">Metal-binding</keyword>
<comment type="cofactor">
    <cofactor evidence="7">
        <name>Mg(2+)</name>
        <dbReference type="ChEBI" id="CHEBI:18420"/>
    </cofactor>
    <text evidence="7">Binds 1 Mg(2+) ion per subunit.</text>
</comment>
<keyword evidence="5 7" id="KW-0653">Protein transport</keyword>
<evidence type="ECO:0000256" key="4">
    <source>
        <dbReference type="ARBA" id="ARBA00022840"/>
    </source>
</evidence>
<dbReference type="GO" id="GO:0005795">
    <property type="term" value="C:Golgi stack"/>
    <property type="evidence" value="ECO:0007669"/>
    <property type="project" value="TreeGrafter"/>
</dbReference>
<evidence type="ECO:0000259" key="9">
    <source>
        <dbReference type="Pfam" id="PF00004"/>
    </source>
</evidence>
<gene>
    <name evidence="10" type="ORF">TrST_g10006</name>
</gene>
<feature type="signal peptide" evidence="8">
    <location>
        <begin position="1"/>
        <end position="21"/>
    </location>
</feature>
<keyword evidence="2 7" id="KW-0813">Transport</keyword>
<feature type="domain" description="ATPase AAA-type core" evidence="9">
    <location>
        <begin position="244"/>
        <end position="358"/>
    </location>
</feature>
<proteinExistence type="inferred from homology"/>
<keyword evidence="7" id="KW-0931">ER-Golgi transport</keyword>
<evidence type="ECO:0000256" key="8">
    <source>
        <dbReference type="SAM" id="SignalP"/>
    </source>
</evidence>
<protein>
    <recommendedName>
        <fullName evidence="7">Vesicle-fusing ATPase</fullName>
        <ecNumber evidence="7">3.6.4.6</ecNumber>
    </recommendedName>
</protein>
<comment type="catalytic activity">
    <reaction evidence="7">
        <text>ATP + H2O = ADP + phosphate + H(+)</text>
        <dbReference type="Rhea" id="RHEA:13065"/>
        <dbReference type="ChEBI" id="CHEBI:15377"/>
        <dbReference type="ChEBI" id="CHEBI:15378"/>
        <dbReference type="ChEBI" id="CHEBI:30616"/>
        <dbReference type="ChEBI" id="CHEBI:43474"/>
        <dbReference type="ChEBI" id="CHEBI:456216"/>
        <dbReference type="EC" id="3.6.4.6"/>
    </reaction>
</comment>
<keyword evidence="7" id="KW-0963">Cytoplasm</keyword>
<evidence type="ECO:0000256" key="7">
    <source>
        <dbReference type="RuleBase" id="RU367045"/>
    </source>
</evidence>
<dbReference type="Gene3D" id="3.40.50.300">
    <property type="entry name" value="P-loop containing nucleotide triphosphate hydrolases"/>
    <property type="match status" value="1"/>
</dbReference>
<dbReference type="Gene3D" id="1.10.8.60">
    <property type="match status" value="1"/>
</dbReference>
<name>A0A9W7BQZ1_9STRA</name>
<keyword evidence="7" id="KW-0460">Magnesium</keyword>
<dbReference type="Pfam" id="PF00004">
    <property type="entry name" value="AAA"/>
    <property type="match status" value="1"/>
</dbReference>
<keyword evidence="3 6" id="KW-0547">Nucleotide-binding</keyword>
<dbReference type="GO" id="GO:0046872">
    <property type="term" value="F:metal ion binding"/>
    <property type="evidence" value="ECO:0007669"/>
    <property type="project" value="UniProtKB-UniRule"/>
</dbReference>
<reference evidence="11" key="1">
    <citation type="journal article" date="2023" name="Commun. Biol.">
        <title>Genome analysis of Parmales, the sister group of diatoms, reveals the evolutionary specialization of diatoms from phago-mixotrophs to photoautotrophs.</title>
        <authorList>
            <person name="Ban H."/>
            <person name="Sato S."/>
            <person name="Yoshikawa S."/>
            <person name="Yamada K."/>
            <person name="Nakamura Y."/>
            <person name="Ichinomiya M."/>
            <person name="Sato N."/>
            <person name="Blanc-Mathieu R."/>
            <person name="Endo H."/>
            <person name="Kuwata A."/>
            <person name="Ogata H."/>
        </authorList>
    </citation>
    <scope>NUCLEOTIDE SEQUENCE [LARGE SCALE GENOMIC DNA]</scope>
    <source>
        <strain evidence="11">NIES 3701</strain>
    </source>
</reference>
<dbReference type="InterPro" id="IPR027417">
    <property type="entry name" value="P-loop_NTPase"/>
</dbReference>
<dbReference type="OrthoDB" id="9982946at2759"/>
<comment type="subcellular location">
    <subcellularLocation>
        <location evidence="7">Cytoplasm</location>
    </subcellularLocation>
</comment>
<dbReference type="PANTHER" id="PTHR23078">
    <property type="entry name" value="VESICULAR-FUSION PROTEIN NSF"/>
    <property type="match status" value="1"/>
</dbReference>
<keyword evidence="7" id="KW-0378">Hydrolase</keyword>
<comment type="caution">
    <text evidence="10">The sequence shown here is derived from an EMBL/GenBank/DDBJ whole genome shotgun (WGS) entry which is preliminary data.</text>
</comment>
<dbReference type="GO" id="GO:0035494">
    <property type="term" value="P:SNARE complex disassembly"/>
    <property type="evidence" value="ECO:0007669"/>
    <property type="project" value="InterPro"/>
</dbReference>
<dbReference type="SUPFAM" id="SSF52540">
    <property type="entry name" value="P-loop containing nucleoside triphosphate hydrolases"/>
    <property type="match status" value="1"/>
</dbReference>
<dbReference type="GO" id="GO:0006891">
    <property type="term" value="P:intra-Golgi vesicle-mediated transport"/>
    <property type="evidence" value="ECO:0007669"/>
    <property type="project" value="TreeGrafter"/>
</dbReference>
<sequence>MFTRSTYQLLILFTLISNTRPFIPHRLVKKEWQCCYVPRLPDELAACLDNPGGFILGMHFMQNEDRRENAMLRGKEREGISSFSTSRLHSTDVSSESPFSELVEALTDTITASNERHNSGLDGASTGWSDWVDESTSTHLKTFLTNLTLSPSPTVTWLSSSPTSLTVPVPLPSPLSSRIKATLFKITPNQPVESSTPLPPSSCIFISKLGGKLIHSRILKNGRIAGERIVNNCITSYGGTMDKVEVVNAPELMSRFVGSSERNVRDLFKEAFEDFEMGREGRHVVVIDEIDACFRKRGGIEGDAGGMVRDSTVNQMLGILDGVRELENTLVIGMSNRRELLDDALLRSGRLEVQVEIGLPGGEERQEIIDIVFRNLREKGRIEEEAIPFIYGGRDDGKKERRMWRRRREMNLRDTTKGWTGADLAALVRSAVSFSLERDTQGLPWIVMKEDCRKAVKEIAKMKI</sequence>
<evidence type="ECO:0000256" key="5">
    <source>
        <dbReference type="ARBA" id="ARBA00022927"/>
    </source>
</evidence>
<keyword evidence="11" id="KW-1185">Reference proteome</keyword>
<organism evidence="10 11">
    <name type="scientific">Triparma strigata</name>
    <dbReference type="NCBI Taxonomy" id="1606541"/>
    <lineage>
        <taxon>Eukaryota</taxon>
        <taxon>Sar</taxon>
        <taxon>Stramenopiles</taxon>
        <taxon>Ochrophyta</taxon>
        <taxon>Bolidophyceae</taxon>
        <taxon>Parmales</taxon>
        <taxon>Triparmaceae</taxon>
        <taxon>Triparma</taxon>
    </lineage>
</organism>
<evidence type="ECO:0000313" key="10">
    <source>
        <dbReference type="EMBL" id="GMH91058.1"/>
    </source>
</evidence>